<dbReference type="FunFam" id="3.30.200.20:FF:000023">
    <property type="entry name" value="Receptor protein serine/threonine kinase"/>
    <property type="match status" value="1"/>
</dbReference>
<evidence type="ECO:0000256" key="16">
    <source>
        <dbReference type="RuleBase" id="RU361271"/>
    </source>
</evidence>
<sequence>MQVRPMQNQKLHLRDRRILFHISAKEKELGRADLQLPMPGQGTRTAIEQPDVLSHASEPAQQHFPAGMLQERRLLQRPLEADAIERAYRCFDKFPPLIDAAGRQTEYCNETKHDYGEDAFSITACCRDRNYCNEAPLPLNTISMTVFEAPRGSYLTSLEIAMCIMVPTLIGCLVVIVYYYLKTANHKKRGLHHHLRHGDDSIEAPDHPILNKGVSLKHMIEMTTSGSGSGLPLLVQRSIARQIQLIDIIGQGRFGEVWRGRWRGENVAVKIFSSREERSWFREAEIYQTVMLRHENILGFIAADNKDNGTWTQLWLITDYHEHGSLFDFLAMNTLDTTSMIRMALSIATGLAHLHMDIMGTQGKPAIAHRDLKSKNILVKSNGTCAIGDLGLAVRHDVTTDTVDIPLNNRVGTKRYMAPEVLDETMNIDQFDSFKRADVYALGLIFWEVARRCNVGGIYDEYQLPFFDAVPSDPTIEEMRRVVCFERQRPNIPNRWQSCEALHVMCKLMKECWYHNATARLTALRIKKTLSNFRAAEELKM</sequence>
<evidence type="ECO:0000256" key="2">
    <source>
        <dbReference type="ARBA" id="ARBA00009605"/>
    </source>
</evidence>
<evidence type="ECO:0000259" key="17">
    <source>
        <dbReference type="PROSITE" id="PS50011"/>
    </source>
</evidence>
<dbReference type="Proteomes" id="UP001152799">
    <property type="component" value="Chromosome 10"/>
</dbReference>
<evidence type="ECO:0000256" key="12">
    <source>
        <dbReference type="ARBA" id="ARBA00022989"/>
    </source>
</evidence>
<dbReference type="SMART" id="SM00220">
    <property type="entry name" value="S_TKc"/>
    <property type="match status" value="1"/>
</dbReference>
<evidence type="ECO:0000256" key="5">
    <source>
        <dbReference type="ARBA" id="ARBA00022692"/>
    </source>
</evidence>
<evidence type="ECO:0000256" key="10">
    <source>
        <dbReference type="ARBA" id="ARBA00022840"/>
    </source>
</evidence>
<keyword evidence="13 16" id="KW-0472">Membrane</keyword>
<dbReference type="FunFam" id="1.10.510.10:FF:000018">
    <property type="entry name" value="Receptor protein serine/threonine kinase"/>
    <property type="match status" value="1"/>
</dbReference>
<proteinExistence type="inferred from homology"/>
<keyword evidence="5 16" id="KW-0812">Transmembrane</keyword>
<dbReference type="PROSITE" id="PS50011">
    <property type="entry name" value="PROTEIN_KINASE_DOM"/>
    <property type="match status" value="1"/>
</dbReference>
<evidence type="ECO:0000256" key="11">
    <source>
        <dbReference type="ARBA" id="ARBA00022842"/>
    </source>
</evidence>
<dbReference type="InterPro" id="IPR000333">
    <property type="entry name" value="TGFB_receptor"/>
</dbReference>
<dbReference type="InterPro" id="IPR001245">
    <property type="entry name" value="Ser-Thr/Tyr_kinase_cat_dom"/>
</dbReference>
<organism evidence="19 20">
    <name type="scientific">Ceutorhynchus assimilis</name>
    <name type="common">cabbage seed weevil</name>
    <dbReference type="NCBI Taxonomy" id="467358"/>
    <lineage>
        <taxon>Eukaryota</taxon>
        <taxon>Metazoa</taxon>
        <taxon>Ecdysozoa</taxon>
        <taxon>Arthropoda</taxon>
        <taxon>Hexapoda</taxon>
        <taxon>Insecta</taxon>
        <taxon>Pterygota</taxon>
        <taxon>Neoptera</taxon>
        <taxon>Endopterygota</taxon>
        <taxon>Coleoptera</taxon>
        <taxon>Polyphaga</taxon>
        <taxon>Cucujiformia</taxon>
        <taxon>Curculionidae</taxon>
        <taxon>Ceutorhynchinae</taxon>
        <taxon>Ceutorhynchus</taxon>
    </lineage>
</organism>
<keyword evidence="10 15" id="KW-0067">ATP-binding</keyword>
<feature type="transmembrane region" description="Helical" evidence="16">
    <location>
        <begin position="160"/>
        <end position="181"/>
    </location>
</feature>
<dbReference type="GO" id="GO:0004675">
    <property type="term" value="F:transmembrane receptor protein serine/threonine kinase activity"/>
    <property type="evidence" value="ECO:0007669"/>
    <property type="project" value="UniProtKB-EC"/>
</dbReference>
<keyword evidence="12 16" id="KW-1133">Transmembrane helix</keyword>
<dbReference type="InterPro" id="IPR000719">
    <property type="entry name" value="Prot_kinase_dom"/>
</dbReference>
<comment type="catalytic activity">
    <reaction evidence="16">
        <text>L-threonyl-[receptor-protein] + ATP = O-phospho-L-threonyl-[receptor-protein] + ADP + H(+)</text>
        <dbReference type="Rhea" id="RHEA:44880"/>
        <dbReference type="Rhea" id="RHEA-COMP:11024"/>
        <dbReference type="Rhea" id="RHEA-COMP:11025"/>
        <dbReference type="ChEBI" id="CHEBI:15378"/>
        <dbReference type="ChEBI" id="CHEBI:30013"/>
        <dbReference type="ChEBI" id="CHEBI:30616"/>
        <dbReference type="ChEBI" id="CHEBI:61977"/>
        <dbReference type="ChEBI" id="CHEBI:456216"/>
        <dbReference type="EC" id="2.7.11.30"/>
    </reaction>
</comment>
<evidence type="ECO:0000256" key="15">
    <source>
        <dbReference type="PROSITE-ProRule" id="PRU10141"/>
    </source>
</evidence>
<evidence type="ECO:0000256" key="6">
    <source>
        <dbReference type="ARBA" id="ARBA00022723"/>
    </source>
</evidence>
<dbReference type="EMBL" id="OU892286">
    <property type="protein sequence ID" value="CAG9761609.1"/>
    <property type="molecule type" value="Genomic_DNA"/>
</dbReference>
<keyword evidence="6 16" id="KW-0479">Metal-binding</keyword>
<evidence type="ECO:0000313" key="19">
    <source>
        <dbReference type="EMBL" id="CAG9761609.1"/>
    </source>
</evidence>
<keyword evidence="20" id="KW-1185">Reference proteome</keyword>
<dbReference type="PRINTS" id="PR00653">
    <property type="entry name" value="ACTIVIN2R"/>
</dbReference>
<evidence type="ECO:0000256" key="1">
    <source>
        <dbReference type="ARBA" id="ARBA00004479"/>
    </source>
</evidence>
<keyword evidence="4 16" id="KW-0808">Transferase</keyword>
<evidence type="ECO:0000256" key="9">
    <source>
        <dbReference type="ARBA" id="ARBA00022777"/>
    </source>
</evidence>
<keyword evidence="11 16" id="KW-0460">Magnesium</keyword>
<evidence type="ECO:0000256" key="14">
    <source>
        <dbReference type="ARBA" id="ARBA00023170"/>
    </source>
</evidence>
<keyword evidence="14 16" id="KW-0675">Receptor</keyword>
<dbReference type="PANTHER" id="PTHR23255">
    <property type="entry name" value="TRANSFORMING GROWTH FACTOR-BETA RECEPTOR TYPE I AND II"/>
    <property type="match status" value="1"/>
</dbReference>
<keyword evidence="9 16" id="KW-0418">Kinase</keyword>
<dbReference type="InterPro" id="IPR017441">
    <property type="entry name" value="Protein_kinase_ATP_BS"/>
</dbReference>
<keyword evidence="7" id="KW-0732">Signal</keyword>
<keyword evidence="3 16" id="KW-0723">Serine/threonine-protein kinase</keyword>
<dbReference type="PROSITE" id="PS51256">
    <property type="entry name" value="GS"/>
    <property type="match status" value="1"/>
</dbReference>
<dbReference type="Pfam" id="PF08515">
    <property type="entry name" value="TGF_beta_GS"/>
    <property type="match status" value="1"/>
</dbReference>
<dbReference type="GO" id="GO:0043235">
    <property type="term" value="C:receptor complex"/>
    <property type="evidence" value="ECO:0007669"/>
    <property type="project" value="TreeGrafter"/>
</dbReference>
<feature type="domain" description="Protein kinase" evidence="17">
    <location>
        <begin position="243"/>
        <end position="533"/>
    </location>
</feature>
<dbReference type="Gene3D" id="3.30.200.20">
    <property type="entry name" value="Phosphorylase Kinase, domain 1"/>
    <property type="match status" value="1"/>
</dbReference>
<evidence type="ECO:0000256" key="8">
    <source>
        <dbReference type="ARBA" id="ARBA00022741"/>
    </source>
</evidence>
<evidence type="ECO:0000256" key="7">
    <source>
        <dbReference type="ARBA" id="ARBA00022729"/>
    </source>
</evidence>
<dbReference type="EC" id="2.7.11.30" evidence="16"/>
<evidence type="ECO:0000313" key="20">
    <source>
        <dbReference type="Proteomes" id="UP001152799"/>
    </source>
</evidence>
<dbReference type="InterPro" id="IPR003605">
    <property type="entry name" value="GS_dom"/>
</dbReference>
<feature type="domain" description="GS" evidence="18">
    <location>
        <begin position="214"/>
        <end position="242"/>
    </location>
</feature>
<evidence type="ECO:0000256" key="4">
    <source>
        <dbReference type="ARBA" id="ARBA00022679"/>
    </source>
</evidence>
<dbReference type="CDD" id="cd14143">
    <property type="entry name" value="STKc_TGFbR1_ACVR1b_ACVR1c"/>
    <property type="match status" value="1"/>
</dbReference>
<gene>
    <name evidence="19" type="ORF">CEUTPL_LOCUS2308</name>
</gene>
<dbReference type="GO" id="GO:0071363">
    <property type="term" value="P:cellular response to growth factor stimulus"/>
    <property type="evidence" value="ECO:0007669"/>
    <property type="project" value="TreeGrafter"/>
</dbReference>
<keyword evidence="16" id="KW-0464">Manganese</keyword>
<comment type="subcellular location">
    <subcellularLocation>
        <location evidence="1 16">Membrane</location>
        <topology evidence="1 16">Single-pass type I membrane protein</topology>
    </subcellularLocation>
</comment>
<evidence type="ECO:0000256" key="13">
    <source>
        <dbReference type="ARBA" id="ARBA00023136"/>
    </source>
</evidence>
<dbReference type="Gene3D" id="1.10.510.10">
    <property type="entry name" value="Transferase(Phosphotransferase) domain 1"/>
    <property type="match status" value="1"/>
</dbReference>
<dbReference type="PANTHER" id="PTHR23255:SF71">
    <property type="entry name" value="RECEPTOR PROTEIN SERINE_THREONINE KINASE"/>
    <property type="match status" value="1"/>
</dbReference>
<dbReference type="PROSITE" id="PS00107">
    <property type="entry name" value="PROTEIN_KINASE_ATP"/>
    <property type="match status" value="1"/>
</dbReference>
<evidence type="ECO:0000256" key="3">
    <source>
        <dbReference type="ARBA" id="ARBA00022527"/>
    </source>
</evidence>
<reference evidence="19" key="1">
    <citation type="submission" date="2022-01" db="EMBL/GenBank/DDBJ databases">
        <authorList>
            <person name="King R."/>
        </authorList>
    </citation>
    <scope>NUCLEOTIDE SEQUENCE</scope>
</reference>
<dbReference type="Pfam" id="PF07714">
    <property type="entry name" value="PK_Tyr_Ser-Thr"/>
    <property type="match status" value="1"/>
</dbReference>
<name>A0A9N9MCK9_9CUCU</name>
<protein>
    <recommendedName>
        <fullName evidence="16">Serine/threonine-protein kinase receptor</fullName>
        <ecNumber evidence="16">2.7.11.30</ecNumber>
    </recommendedName>
</protein>
<feature type="binding site" evidence="15">
    <location>
        <position position="270"/>
    </location>
    <ligand>
        <name>ATP</name>
        <dbReference type="ChEBI" id="CHEBI:30616"/>
    </ligand>
</feature>
<comment type="similarity">
    <text evidence="2 16">Belongs to the protein kinase superfamily. TKL Ser/Thr protein kinase family. TGFB receptor subfamily.</text>
</comment>
<dbReference type="InterPro" id="IPR008271">
    <property type="entry name" value="Ser/Thr_kinase_AS"/>
</dbReference>
<dbReference type="PROSITE" id="PS00108">
    <property type="entry name" value="PROTEIN_KINASE_ST"/>
    <property type="match status" value="1"/>
</dbReference>
<dbReference type="OrthoDB" id="69842at2759"/>
<accession>A0A9N9MCK9</accession>
<keyword evidence="8 15" id="KW-0547">Nucleotide-binding</keyword>
<dbReference type="SMART" id="SM00467">
    <property type="entry name" value="GS"/>
    <property type="match status" value="1"/>
</dbReference>
<dbReference type="AlphaFoldDB" id="A0A9N9MCK9"/>
<dbReference type="SUPFAM" id="SSF56112">
    <property type="entry name" value="Protein kinase-like (PK-like)"/>
    <property type="match status" value="1"/>
</dbReference>
<dbReference type="GO" id="GO:0005886">
    <property type="term" value="C:plasma membrane"/>
    <property type="evidence" value="ECO:0007669"/>
    <property type="project" value="TreeGrafter"/>
</dbReference>
<dbReference type="InterPro" id="IPR011009">
    <property type="entry name" value="Kinase-like_dom_sf"/>
</dbReference>
<comment type="cofactor">
    <cofactor evidence="16">
        <name>Mg(2+)</name>
        <dbReference type="ChEBI" id="CHEBI:18420"/>
    </cofactor>
    <cofactor evidence="16">
        <name>Mn(2+)</name>
        <dbReference type="ChEBI" id="CHEBI:29035"/>
    </cofactor>
</comment>
<dbReference type="GO" id="GO:0005524">
    <property type="term" value="F:ATP binding"/>
    <property type="evidence" value="ECO:0007669"/>
    <property type="project" value="UniProtKB-UniRule"/>
</dbReference>
<evidence type="ECO:0000259" key="18">
    <source>
        <dbReference type="PROSITE" id="PS51256"/>
    </source>
</evidence>
<dbReference type="GO" id="GO:0046872">
    <property type="term" value="F:metal ion binding"/>
    <property type="evidence" value="ECO:0007669"/>
    <property type="project" value="UniProtKB-KW"/>
</dbReference>